<proteinExistence type="predicted"/>
<name>A0AAD5T4S1_9FUNG</name>
<keyword evidence="4" id="KW-1185">Reference proteome</keyword>
<organism evidence="3 4">
    <name type="scientific">Physocladia obscura</name>
    <dbReference type="NCBI Taxonomy" id="109957"/>
    <lineage>
        <taxon>Eukaryota</taxon>
        <taxon>Fungi</taxon>
        <taxon>Fungi incertae sedis</taxon>
        <taxon>Chytridiomycota</taxon>
        <taxon>Chytridiomycota incertae sedis</taxon>
        <taxon>Chytridiomycetes</taxon>
        <taxon>Chytridiales</taxon>
        <taxon>Chytriomycetaceae</taxon>
        <taxon>Physocladia</taxon>
    </lineage>
</organism>
<keyword evidence="1" id="KW-0175">Coiled coil</keyword>
<dbReference type="InterPro" id="IPR005135">
    <property type="entry name" value="Endo/exonuclease/phosphatase"/>
</dbReference>
<dbReference type="Proteomes" id="UP001211907">
    <property type="component" value="Unassembled WGS sequence"/>
</dbReference>
<reference evidence="3" key="1">
    <citation type="submission" date="2020-05" db="EMBL/GenBank/DDBJ databases">
        <title>Phylogenomic resolution of chytrid fungi.</title>
        <authorList>
            <person name="Stajich J.E."/>
            <person name="Amses K."/>
            <person name="Simmons R."/>
            <person name="Seto K."/>
            <person name="Myers J."/>
            <person name="Bonds A."/>
            <person name="Quandt C.A."/>
            <person name="Barry K."/>
            <person name="Liu P."/>
            <person name="Grigoriev I."/>
            <person name="Longcore J.E."/>
            <person name="James T.Y."/>
        </authorList>
    </citation>
    <scope>NUCLEOTIDE SEQUENCE</scope>
    <source>
        <strain evidence="3">JEL0513</strain>
    </source>
</reference>
<evidence type="ECO:0000259" key="2">
    <source>
        <dbReference type="Pfam" id="PF14529"/>
    </source>
</evidence>
<dbReference type="Pfam" id="PF14529">
    <property type="entry name" value="Exo_endo_phos_2"/>
    <property type="match status" value="1"/>
</dbReference>
<dbReference type="GO" id="GO:0003824">
    <property type="term" value="F:catalytic activity"/>
    <property type="evidence" value="ECO:0007669"/>
    <property type="project" value="InterPro"/>
</dbReference>
<accession>A0AAD5T4S1</accession>
<dbReference type="AlphaFoldDB" id="A0AAD5T4S1"/>
<evidence type="ECO:0000313" key="3">
    <source>
        <dbReference type="EMBL" id="KAJ3119847.1"/>
    </source>
</evidence>
<feature type="non-terminal residue" evidence="3">
    <location>
        <position position="417"/>
    </location>
</feature>
<evidence type="ECO:0000313" key="4">
    <source>
        <dbReference type="Proteomes" id="UP001211907"/>
    </source>
</evidence>
<gene>
    <name evidence="3" type="ORF">HK100_000131</name>
</gene>
<dbReference type="Gene3D" id="3.60.10.10">
    <property type="entry name" value="Endonuclease/exonuclease/phosphatase"/>
    <property type="match status" value="1"/>
</dbReference>
<dbReference type="EMBL" id="JADGJH010001019">
    <property type="protein sequence ID" value="KAJ3119847.1"/>
    <property type="molecule type" value="Genomic_DNA"/>
</dbReference>
<feature type="coiled-coil region" evidence="1">
    <location>
        <begin position="204"/>
        <end position="231"/>
    </location>
</feature>
<comment type="caution">
    <text evidence="3">The sequence shown here is derived from an EMBL/GenBank/DDBJ whole genome shotgun (WGS) entry which is preliminary data.</text>
</comment>
<dbReference type="InterPro" id="IPR036691">
    <property type="entry name" value="Endo/exonu/phosph_ase_sf"/>
</dbReference>
<evidence type="ECO:0000256" key="1">
    <source>
        <dbReference type="SAM" id="Coils"/>
    </source>
</evidence>
<sequence length="417" mass="47440">MTKLVSEARSETSIREAGKGGILGKNGVMTITSNDKLETAVEECDKEGRWTVTRIGDTIFISTYLAPSEPAGTLRKFNNLVKETARKNNAAPIIVMGDWNARHTRLGDRITTSDRDRREWIEEWLNDGEWNWIEPVSGKWTTRATTGGRGITDLVFANHRALARISNLTVWEDEIAANSDHSLITFEVSGMEQHEKPTFERIDIRKLMENIEEYANEVGKKQEEVEEWMMNKLLECEAANTAGEEWDWGKRRGMADEAWRKFAVWIYEAGKKAGGMMKFRGGATGAPLFEQHVKKLKEWRRDIQLSISELGISQAQRESRIRQSSSATKIINRAVRRSRKRLFNETNDSRSYNPTGESKRIACACSHCTLKSDNMADYEAHFKRTLQAQPTGTDQHNIQGLHITDPTHPVDLPCVTR</sequence>
<protein>
    <recommendedName>
        <fullName evidence="2">Endonuclease/exonuclease/phosphatase domain-containing protein</fullName>
    </recommendedName>
</protein>
<feature type="domain" description="Endonuclease/exonuclease/phosphatase" evidence="2">
    <location>
        <begin position="59"/>
        <end position="184"/>
    </location>
</feature>
<dbReference type="SUPFAM" id="SSF56219">
    <property type="entry name" value="DNase I-like"/>
    <property type="match status" value="1"/>
</dbReference>